<dbReference type="InterPro" id="IPR029058">
    <property type="entry name" value="AB_hydrolase_fold"/>
</dbReference>
<sequence length="413" mass="45283">MKTKRLARAALLFFSILLVLLAASLFYLLPKKLFREPSGPYSVGTTIRYAVDAARDEILSPQPGDKRELLLQIWYPAADNDLPRASYGTHMPETIAAMSDDLGVPSFLLRHLEDVRSYSALNAPMSGEESAYPVILFSHGFGLYGFQNTFQMEELASQGYIVAAIQHPYHSVLTVFEDGRTAAAPPNELPPFEQFMAMNDMLNGIWVKDAQFVLDELERLNRGGEDGLLSQRLDLAKVGMLGHSYGGAAAAQMLLLDPRVKAAVNLDGSLTGTGRIPATGFGKPYMQLSTEQAPQDGDSFSEAPLQDAGFPQEEIERHQAFLQTYADNQRNALRNGGYHVRLKGASHYTFTDIVLYSPIVPFVLKDKIDAKAAHDAINEYTLAFFDHALRGIGSPLPDRPSTDAAEVAVNGDA</sequence>
<keyword evidence="3" id="KW-0443">Lipid metabolism</keyword>
<dbReference type="PANTHER" id="PTHR10272:SF0">
    <property type="entry name" value="PLATELET-ACTIVATING FACTOR ACETYLHYDROLASE"/>
    <property type="match status" value="1"/>
</dbReference>
<accession>A0A927CPX4</accession>
<keyword evidence="1" id="KW-0378">Hydrolase</keyword>
<dbReference type="PANTHER" id="PTHR10272">
    <property type="entry name" value="PLATELET-ACTIVATING FACTOR ACETYLHYDROLASE"/>
    <property type="match status" value="1"/>
</dbReference>
<dbReference type="EMBL" id="JACXIY010000029">
    <property type="protein sequence ID" value="MBD2871347.1"/>
    <property type="molecule type" value="Genomic_DNA"/>
</dbReference>
<dbReference type="GO" id="GO:0016042">
    <property type="term" value="P:lipid catabolic process"/>
    <property type="evidence" value="ECO:0007669"/>
    <property type="project" value="UniProtKB-KW"/>
</dbReference>
<keyword evidence="2" id="KW-0442">Lipid degradation</keyword>
<dbReference type="SUPFAM" id="SSF53474">
    <property type="entry name" value="alpha/beta-Hydrolases"/>
    <property type="match status" value="1"/>
</dbReference>
<evidence type="ECO:0000256" key="1">
    <source>
        <dbReference type="ARBA" id="ARBA00022801"/>
    </source>
</evidence>
<evidence type="ECO:0000313" key="5">
    <source>
        <dbReference type="Proteomes" id="UP000632125"/>
    </source>
</evidence>
<evidence type="ECO:0008006" key="6">
    <source>
        <dbReference type="Google" id="ProtNLM"/>
    </source>
</evidence>
<protein>
    <recommendedName>
        <fullName evidence="6">Carboxylic ester hydrolase</fullName>
    </recommendedName>
</protein>
<evidence type="ECO:0000256" key="2">
    <source>
        <dbReference type="ARBA" id="ARBA00022963"/>
    </source>
</evidence>
<dbReference type="Pfam" id="PF03403">
    <property type="entry name" value="PAF-AH_p_II"/>
    <property type="match status" value="1"/>
</dbReference>
<dbReference type="Gene3D" id="3.40.50.1820">
    <property type="entry name" value="alpha/beta hydrolase"/>
    <property type="match status" value="1"/>
</dbReference>
<name>A0A927CPX4_9BACL</name>
<dbReference type="RefSeq" id="WP_190865069.1">
    <property type="nucleotide sequence ID" value="NZ_JACXIY010000029.1"/>
</dbReference>
<gene>
    <name evidence="4" type="ORF">IDH41_22425</name>
</gene>
<reference evidence="4" key="1">
    <citation type="submission" date="2020-09" db="EMBL/GenBank/DDBJ databases">
        <title>A novel bacterium of genus Paenibacillus, isolated from South China Sea.</title>
        <authorList>
            <person name="Huang H."/>
            <person name="Mo K."/>
            <person name="Hu Y."/>
        </authorList>
    </citation>
    <scope>NUCLEOTIDE SEQUENCE</scope>
    <source>
        <strain evidence="4">IB182493</strain>
    </source>
</reference>
<proteinExistence type="predicted"/>
<organism evidence="4 5">
    <name type="scientific">Paenibacillus arenilitoris</name>
    <dbReference type="NCBI Taxonomy" id="2772299"/>
    <lineage>
        <taxon>Bacteria</taxon>
        <taxon>Bacillati</taxon>
        <taxon>Bacillota</taxon>
        <taxon>Bacilli</taxon>
        <taxon>Bacillales</taxon>
        <taxon>Paenibacillaceae</taxon>
        <taxon>Paenibacillus</taxon>
    </lineage>
</organism>
<comment type="caution">
    <text evidence="4">The sequence shown here is derived from an EMBL/GenBank/DDBJ whole genome shotgun (WGS) entry which is preliminary data.</text>
</comment>
<keyword evidence="5" id="KW-1185">Reference proteome</keyword>
<dbReference type="AlphaFoldDB" id="A0A927CPX4"/>
<evidence type="ECO:0000313" key="4">
    <source>
        <dbReference type="EMBL" id="MBD2871347.1"/>
    </source>
</evidence>
<dbReference type="Proteomes" id="UP000632125">
    <property type="component" value="Unassembled WGS sequence"/>
</dbReference>
<evidence type="ECO:0000256" key="3">
    <source>
        <dbReference type="ARBA" id="ARBA00023098"/>
    </source>
</evidence>
<dbReference type="GO" id="GO:0003847">
    <property type="term" value="F:1-alkyl-2-acetylglycerophosphocholine esterase activity"/>
    <property type="evidence" value="ECO:0007669"/>
    <property type="project" value="TreeGrafter"/>
</dbReference>